<keyword evidence="4" id="KW-0032">Aminotransferase</keyword>
<accession>A0A917A5A1</accession>
<name>A0A917A5A1_9RHOB</name>
<gene>
    <name evidence="9" type="ORF">GCM10011360_12830</name>
</gene>
<comment type="caution">
    <text evidence="9">The sequence shown here is derived from an EMBL/GenBank/DDBJ whole genome shotgun (WGS) entry which is preliminary data.</text>
</comment>
<dbReference type="GO" id="GO:0006520">
    <property type="term" value="P:amino acid metabolic process"/>
    <property type="evidence" value="ECO:0007669"/>
    <property type="project" value="InterPro"/>
</dbReference>
<dbReference type="InterPro" id="IPR050596">
    <property type="entry name" value="AspAT/PAT-like"/>
</dbReference>
<dbReference type="CDD" id="cd00609">
    <property type="entry name" value="AAT_like"/>
    <property type="match status" value="1"/>
</dbReference>
<dbReference type="NCBIfam" id="NF005732">
    <property type="entry name" value="PRK07550.1"/>
    <property type="match status" value="1"/>
</dbReference>
<comment type="catalytic activity">
    <reaction evidence="7">
        <text>L-aspartate + 2-oxoglutarate = oxaloacetate + L-glutamate</text>
        <dbReference type="Rhea" id="RHEA:21824"/>
        <dbReference type="ChEBI" id="CHEBI:16452"/>
        <dbReference type="ChEBI" id="CHEBI:16810"/>
        <dbReference type="ChEBI" id="CHEBI:29985"/>
        <dbReference type="ChEBI" id="CHEBI:29991"/>
        <dbReference type="EC" id="2.6.1.1"/>
    </reaction>
</comment>
<dbReference type="EC" id="2.6.1.1" evidence="3"/>
<evidence type="ECO:0000256" key="4">
    <source>
        <dbReference type="ARBA" id="ARBA00022576"/>
    </source>
</evidence>
<dbReference type="RefSeq" id="WP_188476833.1">
    <property type="nucleotide sequence ID" value="NZ_BMFJ01000001.1"/>
</dbReference>
<keyword evidence="5" id="KW-0808">Transferase</keyword>
<comment type="similarity">
    <text evidence="2">Belongs to the class-I pyridoxal-phosphate-dependent aminotransferase family.</text>
</comment>
<evidence type="ECO:0000256" key="5">
    <source>
        <dbReference type="ARBA" id="ARBA00022679"/>
    </source>
</evidence>
<evidence type="ECO:0000256" key="6">
    <source>
        <dbReference type="ARBA" id="ARBA00022898"/>
    </source>
</evidence>
<dbReference type="GO" id="GO:0004069">
    <property type="term" value="F:L-aspartate:2-oxoglutarate aminotransferase activity"/>
    <property type="evidence" value="ECO:0007669"/>
    <property type="project" value="UniProtKB-EC"/>
</dbReference>
<dbReference type="PANTHER" id="PTHR46383">
    <property type="entry name" value="ASPARTATE AMINOTRANSFERASE"/>
    <property type="match status" value="1"/>
</dbReference>
<evidence type="ECO:0000256" key="3">
    <source>
        <dbReference type="ARBA" id="ARBA00012753"/>
    </source>
</evidence>
<dbReference type="Pfam" id="PF00155">
    <property type="entry name" value="Aminotran_1_2"/>
    <property type="match status" value="1"/>
</dbReference>
<evidence type="ECO:0000259" key="8">
    <source>
        <dbReference type="Pfam" id="PF00155"/>
    </source>
</evidence>
<dbReference type="PANTHER" id="PTHR46383:SF1">
    <property type="entry name" value="ASPARTATE AMINOTRANSFERASE"/>
    <property type="match status" value="1"/>
</dbReference>
<sequence length="393" mass="42418">MTRPLPRTATTFAPPVMEARRWLAESTLPAGMDLINVSQAAPVDPPTDALRREIARVAVEDPQAHLYGPVLGLPALREEVAGQWLTAYGGEITPAHVAITSGCNEAFCATIATLLAEGDEVLLPVPWYFNHKMALDMIGAVAVPLPTDAALLPDVAAAEALVTDRTRAIAVVSPNNPAGVEYPAELIGALYDLCESRGITLILDETYRDFHSSDLPLHDLFTRPDWDRTLVQLYSFSKAYRLTGHRVGAMLASPARLAEVEKYLDTVTICPAQIGQFAALWGMRNLGQWLAGERAEILARGDAIRAGFAPLAQKGWKLRGAGAYFAYLEHPFDAPSDVIAKRLVAEAGILMLPGTMFTPEGDAFGQRTMRVAFANLDAAGIARMIDRLAGFTG</sequence>
<protein>
    <recommendedName>
        <fullName evidence="3">aspartate transaminase</fullName>
        <ecNumber evidence="3">2.6.1.1</ecNumber>
    </recommendedName>
</protein>
<keyword evidence="6" id="KW-0663">Pyridoxal phosphate</keyword>
<dbReference type="Gene3D" id="3.40.640.10">
    <property type="entry name" value="Type I PLP-dependent aspartate aminotransferase-like (Major domain)"/>
    <property type="match status" value="1"/>
</dbReference>
<evidence type="ECO:0000256" key="7">
    <source>
        <dbReference type="ARBA" id="ARBA00049185"/>
    </source>
</evidence>
<dbReference type="InterPro" id="IPR015424">
    <property type="entry name" value="PyrdxlP-dep_Trfase"/>
</dbReference>
<reference evidence="10" key="1">
    <citation type="journal article" date="2019" name="Int. J. Syst. Evol. Microbiol.">
        <title>The Global Catalogue of Microorganisms (GCM) 10K type strain sequencing project: providing services to taxonomists for standard genome sequencing and annotation.</title>
        <authorList>
            <consortium name="The Broad Institute Genomics Platform"/>
            <consortium name="The Broad Institute Genome Sequencing Center for Infectious Disease"/>
            <person name="Wu L."/>
            <person name="Ma J."/>
        </authorList>
    </citation>
    <scope>NUCLEOTIDE SEQUENCE [LARGE SCALE GENOMIC DNA]</scope>
    <source>
        <strain evidence="10">CGMCC 1.12664</strain>
    </source>
</reference>
<evidence type="ECO:0000256" key="2">
    <source>
        <dbReference type="ARBA" id="ARBA00007441"/>
    </source>
</evidence>
<evidence type="ECO:0000313" key="9">
    <source>
        <dbReference type="EMBL" id="GGE25843.1"/>
    </source>
</evidence>
<organism evidence="9 10">
    <name type="scientific">Primorskyibacter flagellatus</name>
    <dbReference type="NCBI Taxonomy" id="1387277"/>
    <lineage>
        <taxon>Bacteria</taxon>
        <taxon>Pseudomonadati</taxon>
        <taxon>Pseudomonadota</taxon>
        <taxon>Alphaproteobacteria</taxon>
        <taxon>Rhodobacterales</taxon>
        <taxon>Roseobacteraceae</taxon>
        <taxon>Primorskyibacter</taxon>
    </lineage>
</organism>
<dbReference type="AlphaFoldDB" id="A0A917A5A1"/>
<comment type="cofactor">
    <cofactor evidence="1">
        <name>pyridoxal 5'-phosphate</name>
        <dbReference type="ChEBI" id="CHEBI:597326"/>
    </cofactor>
</comment>
<dbReference type="InterPro" id="IPR004839">
    <property type="entry name" value="Aminotransferase_I/II_large"/>
</dbReference>
<dbReference type="Proteomes" id="UP000612855">
    <property type="component" value="Unassembled WGS sequence"/>
</dbReference>
<dbReference type="InterPro" id="IPR015421">
    <property type="entry name" value="PyrdxlP-dep_Trfase_major"/>
</dbReference>
<feature type="domain" description="Aminotransferase class I/classII large" evidence="8">
    <location>
        <begin position="35"/>
        <end position="388"/>
    </location>
</feature>
<dbReference type="EMBL" id="BMFJ01000001">
    <property type="protein sequence ID" value="GGE25843.1"/>
    <property type="molecule type" value="Genomic_DNA"/>
</dbReference>
<keyword evidence="10" id="KW-1185">Reference proteome</keyword>
<dbReference type="SUPFAM" id="SSF53383">
    <property type="entry name" value="PLP-dependent transferases"/>
    <property type="match status" value="1"/>
</dbReference>
<dbReference type="GO" id="GO:0030170">
    <property type="term" value="F:pyridoxal phosphate binding"/>
    <property type="evidence" value="ECO:0007669"/>
    <property type="project" value="InterPro"/>
</dbReference>
<proteinExistence type="inferred from homology"/>
<evidence type="ECO:0000313" key="10">
    <source>
        <dbReference type="Proteomes" id="UP000612855"/>
    </source>
</evidence>
<evidence type="ECO:0000256" key="1">
    <source>
        <dbReference type="ARBA" id="ARBA00001933"/>
    </source>
</evidence>